<gene>
    <name evidence="1" type="ORF">GCM10010982_03360</name>
</gene>
<evidence type="ECO:0000313" key="2">
    <source>
        <dbReference type="Proteomes" id="UP000606935"/>
    </source>
</evidence>
<accession>A0A917YR25</accession>
<proteinExistence type="predicted"/>
<reference evidence="1" key="1">
    <citation type="journal article" date="2014" name="Int. J. Syst. Evol. Microbiol.">
        <title>Complete genome sequence of Corynebacterium casei LMG S-19264T (=DSM 44701T), isolated from a smear-ripened cheese.</title>
        <authorList>
            <consortium name="US DOE Joint Genome Institute (JGI-PGF)"/>
            <person name="Walter F."/>
            <person name="Albersmeier A."/>
            <person name="Kalinowski J."/>
            <person name="Ruckert C."/>
        </authorList>
    </citation>
    <scope>NUCLEOTIDE SEQUENCE</scope>
    <source>
        <strain evidence="1">CGMCC 1.7086</strain>
    </source>
</reference>
<dbReference type="AlphaFoldDB" id="A0A917YR25"/>
<dbReference type="Proteomes" id="UP000606935">
    <property type="component" value="Unassembled WGS sequence"/>
</dbReference>
<evidence type="ECO:0000313" key="1">
    <source>
        <dbReference type="EMBL" id="GGO64298.1"/>
    </source>
</evidence>
<name>A0A917YR25_9ALTE</name>
<sequence length="138" mass="15049">MEKFLAHGSFSLQIEGRILLLHGEGPGNAELIEQYQMAVAQHREALAGKPWGNLVVLHGESLLTHDAVQLMNLSIGRSCASGMVAAAVVLSDTNYPGLGEQLWHQIYVAADMPHAFFDNIESARGWLLEQIDLANSKT</sequence>
<reference evidence="1" key="2">
    <citation type="submission" date="2020-09" db="EMBL/GenBank/DDBJ databases">
        <authorList>
            <person name="Sun Q."/>
            <person name="Zhou Y."/>
        </authorList>
    </citation>
    <scope>NUCLEOTIDE SEQUENCE</scope>
    <source>
        <strain evidence="1">CGMCC 1.7086</strain>
    </source>
</reference>
<dbReference type="RefSeq" id="WP_188689391.1">
    <property type="nucleotide sequence ID" value="NZ_BMLS01000001.1"/>
</dbReference>
<keyword evidence="2" id="KW-1185">Reference proteome</keyword>
<organism evidence="1 2">
    <name type="scientific">Bowmanella pacifica</name>
    <dbReference type="NCBI Taxonomy" id="502051"/>
    <lineage>
        <taxon>Bacteria</taxon>
        <taxon>Pseudomonadati</taxon>
        <taxon>Pseudomonadota</taxon>
        <taxon>Gammaproteobacteria</taxon>
        <taxon>Alteromonadales</taxon>
        <taxon>Alteromonadaceae</taxon>
        <taxon>Bowmanella</taxon>
    </lineage>
</organism>
<protein>
    <submittedName>
        <fullName evidence="1">Uncharacterized protein</fullName>
    </submittedName>
</protein>
<dbReference type="EMBL" id="BMLS01000001">
    <property type="protein sequence ID" value="GGO64298.1"/>
    <property type="molecule type" value="Genomic_DNA"/>
</dbReference>
<comment type="caution">
    <text evidence="1">The sequence shown here is derived from an EMBL/GenBank/DDBJ whole genome shotgun (WGS) entry which is preliminary data.</text>
</comment>